<feature type="compositionally biased region" description="Basic and acidic residues" evidence="2">
    <location>
        <begin position="1049"/>
        <end position="1061"/>
    </location>
</feature>
<evidence type="ECO:0000259" key="3">
    <source>
        <dbReference type="Pfam" id="PF03033"/>
    </source>
</evidence>
<feature type="region of interest" description="Disordered" evidence="2">
    <location>
        <begin position="1"/>
        <end position="60"/>
    </location>
</feature>
<feature type="region of interest" description="Disordered" evidence="2">
    <location>
        <begin position="1176"/>
        <end position="1202"/>
    </location>
</feature>
<evidence type="ECO:0000259" key="4">
    <source>
        <dbReference type="Pfam" id="PF06722"/>
    </source>
</evidence>
<evidence type="ECO:0000256" key="2">
    <source>
        <dbReference type="SAM" id="MobiDB-lite"/>
    </source>
</evidence>
<dbReference type="SUPFAM" id="SSF53756">
    <property type="entry name" value="UDP-Glycosyltransferase/glycogen phosphorylase"/>
    <property type="match status" value="1"/>
</dbReference>
<dbReference type="GO" id="GO:0005975">
    <property type="term" value="P:carbohydrate metabolic process"/>
    <property type="evidence" value="ECO:0007669"/>
    <property type="project" value="InterPro"/>
</dbReference>
<reference evidence="5" key="1">
    <citation type="submission" date="2020-01" db="EMBL/GenBank/DDBJ databases">
        <authorList>
            <consortium name="DOE Joint Genome Institute"/>
            <person name="Haridas S."/>
            <person name="Albert R."/>
            <person name="Binder M."/>
            <person name="Bloem J."/>
            <person name="Labutti K."/>
            <person name="Salamov A."/>
            <person name="Andreopoulos B."/>
            <person name="Baker S.E."/>
            <person name="Barry K."/>
            <person name="Bills G."/>
            <person name="Bluhm B.H."/>
            <person name="Cannon C."/>
            <person name="Castanera R."/>
            <person name="Culley D.E."/>
            <person name="Daum C."/>
            <person name="Ezra D."/>
            <person name="Gonzalez J.B."/>
            <person name="Henrissat B."/>
            <person name="Kuo A."/>
            <person name="Liang C."/>
            <person name="Lipzen A."/>
            <person name="Lutzoni F."/>
            <person name="Magnuson J."/>
            <person name="Mondo S."/>
            <person name="Nolan M."/>
            <person name="Ohm R."/>
            <person name="Pangilinan J."/>
            <person name="Park H.-J."/>
            <person name="Ramirez L."/>
            <person name="Alfaro M."/>
            <person name="Sun H."/>
            <person name="Tritt A."/>
            <person name="Yoshinaga Y."/>
            <person name="Zwiers L.-H."/>
            <person name="Turgeon B.G."/>
            <person name="Goodwin S.B."/>
            <person name="Spatafora J.W."/>
            <person name="Crous P.W."/>
            <person name="Grigoriev I.V."/>
        </authorList>
    </citation>
    <scope>NUCLEOTIDE SEQUENCE</scope>
    <source>
        <strain evidence="5">P77</strain>
    </source>
</reference>
<evidence type="ECO:0000313" key="6">
    <source>
        <dbReference type="Proteomes" id="UP000800040"/>
    </source>
</evidence>
<dbReference type="EMBL" id="ML975289">
    <property type="protein sequence ID" value="KAF1835319.1"/>
    <property type="molecule type" value="Genomic_DNA"/>
</dbReference>
<dbReference type="PROSITE" id="PS50330">
    <property type="entry name" value="UIM"/>
    <property type="match status" value="2"/>
</dbReference>
<feature type="compositionally biased region" description="Polar residues" evidence="2">
    <location>
        <begin position="1009"/>
        <end position="1024"/>
    </location>
</feature>
<feature type="compositionally biased region" description="Basic and acidic residues" evidence="2">
    <location>
        <begin position="1029"/>
        <end position="1039"/>
    </location>
</feature>
<dbReference type="Gene3D" id="3.40.50.2000">
    <property type="entry name" value="Glycogen Phosphorylase B"/>
    <property type="match status" value="2"/>
</dbReference>
<dbReference type="Pfam" id="PF06722">
    <property type="entry name" value="EryCIII-like_C"/>
    <property type="match status" value="1"/>
</dbReference>
<accession>A0A6A5KH46</accession>
<dbReference type="InterPro" id="IPR002213">
    <property type="entry name" value="UDP_glucos_trans"/>
</dbReference>
<dbReference type="InterPro" id="IPR004276">
    <property type="entry name" value="GlycoTrans_28_N"/>
</dbReference>
<feature type="compositionally biased region" description="Basic and acidic residues" evidence="2">
    <location>
        <begin position="684"/>
        <end position="693"/>
    </location>
</feature>
<dbReference type="SMART" id="SM00726">
    <property type="entry name" value="UIM"/>
    <property type="match status" value="5"/>
</dbReference>
<dbReference type="GO" id="GO:0016906">
    <property type="term" value="F:sterol 3-beta-glucosyltransferase activity"/>
    <property type="evidence" value="ECO:0007669"/>
    <property type="project" value="UniProtKB-ARBA"/>
</dbReference>
<dbReference type="FunFam" id="3.40.50.2000:FF:000100">
    <property type="entry name" value="Glycosyltransferase family 1 protein"/>
    <property type="match status" value="1"/>
</dbReference>
<feature type="compositionally biased region" description="Polar residues" evidence="2">
    <location>
        <begin position="27"/>
        <end position="41"/>
    </location>
</feature>
<feature type="compositionally biased region" description="Polar residues" evidence="2">
    <location>
        <begin position="787"/>
        <end position="800"/>
    </location>
</feature>
<evidence type="ECO:0000313" key="5">
    <source>
        <dbReference type="EMBL" id="KAF1835319.1"/>
    </source>
</evidence>
<feature type="region of interest" description="Disordered" evidence="2">
    <location>
        <begin position="684"/>
        <end position="732"/>
    </location>
</feature>
<feature type="region of interest" description="Disordered" evidence="2">
    <location>
        <begin position="102"/>
        <end position="128"/>
    </location>
</feature>
<name>A0A6A5KH46_9PLEO</name>
<feature type="region of interest" description="Disordered" evidence="2">
    <location>
        <begin position="997"/>
        <end position="1113"/>
    </location>
</feature>
<dbReference type="PANTHER" id="PTHR48050">
    <property type="entry name" value="STEROL 3-BETA-GLUCOSYLTRANSFERASE"/>
    <property type="match status" value="1"/>
</dbReference>
<feature type="compositionally biased region" description="Acidic residues" evidence="2">
    <location>
        <begin position="1186"/>
        <end position="1199"/>
    </location>
</feature>
<gene>
    <name evidence="5" type="ORF">BDW02DRAFT_568190</name>
</gene>
<sequence length="1324" mass="143604">MSSSRLPAQLGDDAPRDGAPPVHQAPGTPSGSAPGYDTNQILDHEAPNLDHPPPAYTELPGQIENEELGTNAVVADDGRVNIRIDGKSRTLSQLILPQIQRQLTQSQEDPEPPPPYVPEFLGGAPGQEPPPPLNIVVQVVGSRGDVQPFVALGKVLKETYGHRVRLATHPTFKDFVIENGLEFFSIGGDPAELMAFMVKNPGLMPGFDTLRSGDIGKRRKGIAEILSGTWRSCIETGNGLGVDPLQQTVEEWMGIEEQLPEQLRKPFVADAIIANPPSFGHIHCAEKLGIPLHVMFTMPWSPTQQFPHPLANIQSTNANPTITNYISYIMVDVLTWQGLGDVINRFRKDSLRLDPISSVWAPAMLARLKVPFTYCWSPALIPKPKDWSHHVSVAGFYFLNLASNYTPAPDLATFLEAGEPPVYIGFGSIVVDDPNAMTKMIFDAVKITGKRALVSKGWGGLGADDLGKPDGVFMLGNCPHDWLFKRVSAVVHHGGAGTTAAGIAAGKPTVVVPFFGDQAFWGAMVSRAGAGPDPIPYKDLTAEKLAGAINEALKPESLDRAQELCNKIKQEDGTQKGAQSFHQMLHYEEMRCAIMPNKPAVWRIKRTQVKLSAKAATVLAQQGEVNFAEMKLFRPREYVPDEGPLDPLSGAAGALMGTATSMMMGVADMPIQTLKLLNIHPDARSKKGKEKATGSEAPSTAEGGSNGRPSTSRSATEASERSGRSGANTPTAADAAADLARIQDENPAATSPGTPGTPTHRSTFMSQAFAESTKGSRSRSGERCRASSVTNSEPQSNNGTKPGMAENVESAVDTGKGLARILGAGFKSPMDFSLNVAKGLHNVPKLYGAEVRQVDKVTDFQSGMRTAAKEFGFGLYDGITGIVTDPYKGAKKEGGIGFVKGVGRGLMSVPFRVMGGAWSVPGYAMKGLYQEMVKSKGKSVQNYIIAARIAQGYDEASAVSQQERDEITKKWGVMKWGIKKKRNVGAEQMDSLHSLVHQKREKKNERSARLSNLQVPPINPSQLVQYPDPPRRRGVEPEIRSTIPSWRQQEAERTRALRRQDATSAATPSPVTSQTSRAELEAQLQAEEEEEQRELERAIAASVASASHGDPEEDQLITSAIRASIAELELASSSPQDDEEALLRRAITASMSEAGKIDVTHEEQQALEETLRKSLLETRRRHGSDSEWDSDDDDDEDTEEFQRIIAESKALARLHEQQHRDADPASFASNSVVQSETGVMDAMAMAIGAQRKDDDGATKQVGNEALDEDEQFRKAIQESDKAEKERVKQREEEEVVMEYVRKQSLLEEQHRRAKVVGGGGGGAG</sequence>
<feature type="region of interest" description="Disordered" evidence="2">
    <location>
        <begin position="1250"/>
        <end position="1272"/>
    </location>
</feature>
<feature type="region of interest" description="Disordered" evidence="2">
    <location>
        <begin position="768"/>
        <end position="805"/>
    </location>
</feature>
<dbReference type="OrthoDB" id="5835829at2759"/>
<feature type="compositionally biased region" description="Polar residues" evidence="2">
    <location>
        <begin position="707"/>
        <end position="717"/>
    </location>
</feature>
<dbReference type="InterPro" id="IPR050426">
    <property type="entry name" value="Glycosyltransferase_28"/>
</dbReference>
<dbReference type="Proteomes" id="UP000800040">
    <property type="component" value="Unassembled WGS sequence"/>
</dbReference>
<evidence type="ECO:0000256" key="1">
    <source>
        <dbReference type="ARBA" id="ARBA00022679"/>
    </source>
</evidence>
<dbReference type="InterPro" id="IPR003903">
    <property type="entry name" value="UIM_dom"/>
</dbReference>
<feature type="domain" description="Erythromycin biosynthesis protein CIII-like C-terminal" evidence="4">
    <location>
        <begin position="469"/>
        <end position="558"/>
    </location>
</feature>
<proteinExistence type="predicted"/>
<dbReference type="InterPro" id="IPR010610">
    <property type="entry name" value="EryCIII-like_C"/>
</dbReference>
<dbReference type="CDD" id="cd03784">
    <property type="entry name" value="GT1_Gtf-like"/>
    <property type="match status" value="1"/>
</dbReference>
<protein>
    <submittedName>
        <fullName evidence="5">UDP-Glycosyltransferase/glycogen phosphorylase</fullName>
    </submittedName>
</protein>
<keyword evidence="6" id="KW-1185">Reference proteome</keyword>
<organism evidence="5 6">
    <name type="scientific">Decorospora gaudefroyi</name>
    <dbReference type="NCBI Taxonomy" id="184978"/>
    <lineage>
        <taxon>Eukaryota</taxon>
        <taxon>Fungi</taxon>
        <taxon>Dikarya</taxon>
        <taxon>Ascomycota</taxon>
        <taxon>Pezizomycotina</taxon>
        <taxon>Dothideomycetes</taxon>
        <taxon>Pleosporomycetidae</taxon>
        <taxon>Pleosporales</taxon>
        <taxon>Pleosporineae</taxon>
        <taxon>Pleosporaceae</taxon>
        <taxon>Decorospora</taxon>
    </lineage>
</organism>
<dbReference type="FunFam" id="3.40.50.2000:FF:000009">
    <property type="entry name" value="Sterol 3-beta-glucosyltransferase UGT80A2"/>
    <property type="match status" value="1"/>
</dbReference>
<feature type="compositionally biased region" description="Polar residues" evidence="2">
    <location>
        <begin position="1062"/>
        <end position="1076"/>
    </location>
</feature>
<dbReference type="PANTHER" id="PTHR48050:SF13">
    <property type="entry name" value="STEROL 3-BETA-GLUCOSYLTRANSFERASE UGT80A2"/>
    <property type="match status" value="1"/>
</dbReference>
<dbReference type="Pfam" id="PF03033">
    <property type="entry name" value="Glyco_transf_28"/>
    <property type="match status" value="1"/>
</dbReference>
<feature type="domain" description="Glycosyltransferase family 28 N-terminal" evidence="3">
    <location>
        <begin position="135"/>
        <end position="194"/>
    </location>
</feature>
<keyword evidence="1 5" id="KW-0808">Transferase</keyword>